<evidence type="ECO:0000313" key="4">
    <source>
        <dbReference type="EMBL" id="MCI2242673.1"/>
    </source>
</evidence>
<protein>
    <submittedName>
        <fullName evidence="4">ATP-binding cassette domain-containing protein</fullName>
    </submittedName>
</protein>
<accession>A0ABS9WIG8</accession>
<name>A0ABS9WIG8_9ACTN</name>
<proteinExistence type="predicted"/>
<gene>
    <name evidence="4" type="ORF">LPT13_09955</name>
</gene>
<evidence type="ECO:0000259" key="3">
    <source>
        <dbReference type="PROSITE" id="PS50893"/>
    </source>
</evidence>
<dbReference type="InterPro" id="IPR027417">
    <property type="entry name" value="P-loop_NTPase"/>
</dbReference>
<dbReference type="Proteomes" id="UP001430755">
    <property type="component" value="Unassembled WGS sequence"/>
</dbReference>
<dbReference type="InterPro" id="IPR003593">
    <property type="entry name" value="AAA+_ATPase"/>
</dbReference>
<keyword evidence="2 4" id="KW-0067">ATP-binding</keyword>
<reference evidence="4" key="1">
    <citation type="submission" date="2021-11" db="EMBL/GenBank/DDBJ databases">
        <title>A Novel Adlercreutzia Species, isolated from a Allomyrina dichotoma larva feces.</title>
        <authorList>
            <person name="Suh M.K."/>
        </authorList>
    </citation>
    <scope>NUCLEOTIDE SEQUENCE</scope>
    <source>
        <strain evidence="4">JBNU-10</strain>
    </source>
</reference>
<organism evidence="4 5">
    <name type="scientific">Adlercreutzia faecimuris</name>
    <dbReference type="NCBI Taxonomy" id="2897341"/>
    <lineage>
        <taxon>Bacteria</taxon>
        <taxon>Bacillati</taxon>
        <taxon>Actinomycetota</taxon>
        <taxon>Coriobacteriia</taxon>
        <taxon>Eggerthellales</taxon>
        <taxon>Eggerthellaceae</taxon>
        <taxon>Adlercreutzia</taxon>
    </lineage>
</organism>
<evidence type="ECO:0000256" key="1">
    <source>
        <dbReference type="ARBA" id="ARBA00022741"/>
    </source>
</evidence>
<evidence type="ECO:0000256" key="2">
    <source>
        <dbReference type="ARBA" id="ARBA00022840"/>
    </source>
</evidence>
<dbReference type="Gene3D" id="3.40.50.300">
    <property type="entry name" value="P-loop containing nucleotide triphosphate hydrolases"/>
    <property type="match status" value="1"/>
</dbReference>
<dbReference type="PANTHER" id="PTHR43119">
    <property type="entry name" value="ABC TRANSPORT PROTEIN ATP-BINDING COMPONENT-RELATED"/>
    <property type="match status" value="1"/>
</dbReference>
<keyword evidence="1" id="KW-0547">Nucleotide-binding</keyword>
<dbReference type="InterPro" id="IPR017871">
    <property type="entry name" value="ABC_transporter-like_CS"/>
</dbReference>
<dbReference type="SMART" id="SM00382">
    <property type="entry name" value="AAA"/>
    <property type="match status" value="1"/>
</dbReference>
<dbReference type="PROSITE" id="PS00211">
    <property type="entry name" value="ABC_TRANSPORTER_1"/>
    <property type="match status" value="1"/>
</dbReference>
<dbReference type="RefSeq" id="WP_242166144.1">
    <property type="nucleotide sequence ID" value="NZ_JAJMLW010000003.1"/>
</dbReference>
<dbReference type="EMBL" id="JAJMLW010000003">
    <property type="protein sequence ID" value="MCI2242673.1"/>
    <property type="molecule type" value="Genomic_DNA"/>
</dbReference>
<evidence type="ECO:0000313" key="5">
    <source>
        <dbReference type="Proteomes" id="UP001430755"/>
    </source>
</evidence>
<dbReference type="SUPFAM" id="SSF52540">
    <property type="entry name" value="P-loop containing nucleoside triphosphate hydrolases"/>
    <property type="match status" value="1"/>
</dbReference>
<sequence>MPLFEACDLSVAYVGGGDGAPVRLAGVSFGLEAGAVYDLTGPSGAGKSMLLRACARMMPLAAGRLLLDGTEGNALTCQEWRRRVCLVPQRASLVPGTVRDNLLVPWALKVNRGRPAPSDAQLAQLMDAALLDVPLDRDAARLSGGQAARVALLRAFATRPPVLLLDEVDAALDDESARAVGALTASVAAEGATCLRIRHRPPDGFARGVFRLEGGRLRPGLGAEGDA</sequence>
<dbReference type="PROSITE" id="PS50893">
    <property type="entry name" value="ABC_TRANSPORTER_2"/>
    <property type="match status" value="1"/>
</dbReference>
<dbReference type="GO" id="GO:0005524">
    <property type="term" value="F:ATP binding"/>
    <property type="evidence" value="ECO:0007669"/>
    <property type="project" value="UniProtKB-KW"/>
</dbReference>
<dbReference type="Pfam" id="PF00005">
    <property type="entry name" value="ABC_tran"/>
    <property type="match status" value="1"/>
</dbReference>
<dbReference type="InterPro" id="IPR003439">
    <property type="entry name" value="ABC_transporter-like_ATP-bd"/>
</dbReference>
<dbReference type="PANTHER" id="PTHR43119:SF1">
    <property type="entry name" value="ABC TRANSPORTER DOMAIN-CONTAINING PROTEIN"/>
    <property type="match status" value="1"/>
</dbReference>
<keyword evidence="5" id="KW-1185">Reference proteome</keyword>
<comment type="caution">
    <text evidence="4">The sequence shown here is derived from an EMBL/GenBank/DDBJ whole genome shotgun (WGS) entry which is preliminary data.</text>
</comment>
<feature type="domain" description="ABC transporter" evidence="3">
    <location>
        <begin position="4"/>
        <end position="222"/>
    </location>
</feature>